<organism evidence="2 3">
    <name type="scientific">Sistotremastrum suecicum HHB10207 ss-3</name>
    <dbReference type="NCBI Taxonomy" id="1314776"/>
    <lineage>
        <taxon>Eukaryota</taxon>
        <taxon>Fungi</taxon>
        <taxon>Dikarya</taxon>
        <taxon>Basidiomycota</taxon>
        <taxon>Agaricomycotina</taxon>
        <taxon>Agaricomycetes</taxon>
        <taxon>Sistotremastrales</taxon>
        <taxon>Sistotremastraceae</taxon>
        <taxon>Sistotremastrum</taxon>
    </lineage>
</organism>
<feature type="region of interest" description="Disordered" evidence="1">
    <location>
        <begin position="302"/>
        <end position="371"/>
    </location>
</feature>
<dbReference type="Proteomes" id="UP000076798">
    <property type="component" value="Unassembled WGS sequence"/>
</dbReference>
<gene>
    <name evidence="2" type="ORF">SISSUDRAFT_1064278</name>
</gene>
<dbReference type="EMBL" id="KV428131">
    <property type="protein sequence ID" value="KZT35689.1"/>
    <property type="molecule type" value="Genomic_DNA"/>
</dbReference>
<accession>A0A166AUI0</accession>
<evidence type="ECO:0000313" key="2">
    <source>
        <dbReference type="EMBL" id="KZT35689.1"/>
    </source>
</evidence>
<evidence type="ECO:0008006" key="4">
    <source>
        <dbReference type="Google" id="ProtNLM"/>
    </source>
</evidence>
<name>A0A166AUI0_9AGAM</name>
<keyword evidence="3" id="KW-1185">Reference proteome</keyword>
<feature type="compositionally biased region" description="Polar residues" evidence="1">
    <location>
        <begin position="261"/>
        <end position="279"/>
    </location>
</feature>
<feature type="region of interest" description="Disordered" evidence="1">
    <location>
        <begin position="112"/>
        <end position="140"/>
    </location>
</feature>
<evidence type="ECO:0000313" key="3">
    <source>
        <dbReference type="Proteomes" id="UP000076798"/>
    </source>
</evidence>
<proteinExistence type="predicted"/>
<feature type="compositionally biased region" description="Basic and acidic residues" evidence="1">
    <location>
        <begin position="120"/>
        <end position="131"/>
    </location>
</feature>
<dbReference type="AlphaFoldDB" id="A0A166AUI0"/>
<reference evidence="2 3" key="1">
    <citation type="journal article" date="2016" name="Mol. Biol. Evol.">
        <title>Comparative Genomics of Early-Diverging Mushroom-Forming Fungi Provides Insights into the Origins of Lignocellulose Decay Capabilities.</title>
        <authorList>
            <person name="Nagy L.G."/>
            <person name="Riley R."/>
            <person name="Tritt A."/>
            <person name="Adam C."/>
            <person name="Daum C."/>
            <person name="Floudas D."/>
            <person name="Sun H."/>
            <person name="Yadav J.S."/>
            <person name="Pangilinan J."/>
            <person name="Larsson K.H."/>
            <person name="Matsuura K."/>
            <person name="Barry K."/>
            <person name="Labutti K."/>
            <person name="Kuo R."/>
            <person name="Ohm R.A."/>
            <person name="Bhattacharya S.S."/>
            <person name="Shirouzu T."/>
            <person name="Yoshinaga Y."/>
            <person name="Martin F.M."/>
            <person name="Grigoriev I.V."/>
            <person name="Hibbett D.S."/>
        </authorList>
    </citation>
    <scope>NUCLEOTIDE SEQUENCE [LARGE SCALE GENOMIC DNA]</scope>
    <source>
        <strain evidence="2 3">HHB10207 ss-3</strain>
    </source>
</reference>
<feature type="region of interest" description="Disordered" evidence="1">
    <location>
        <begin position="231"/>
        <end position="279"/>
    </location>
</feature>
<sequence length="431" mass="46853">MASGFMASGLPDSGDCPPECISLYKATSTVRADPLHLASSVLCCSIPGPMDNSNDTSFRERQGHLCRPRGYHQATNDITDADSQEYPDWLRGQQPVSSHLFPGPEVGSEVSLMSGGFSGVHREPASRDRNDPGFGRRGLELAHPPYHPYPYDPNYLADHEATFNDSSTEPCRLVPAQTLDYSWEYPDRSASSAESFSAKGSGLVSNSTFQNYSTPRNRSFVDRVAAGCDGRGLHRFPSGPSPEHPTNEGMLSGANGDVLGSQDSGFYSNSSPTAQVGNSRHQLQFGEGNILQAANLTSQDESLDGPMLQFSHNLQPPNLRLPPLSPTRASRSIRTAFPPPASGSSTRSHRMRPEYRSPERDGRNRTTVDPGARYRKKIEVGLEELAEALETVGMGIHGEKGSMKILVLRKAKEVVLSFGSLNHTQRDQPPG</sequence>
<feature type="compositionally biased region" description="Basic and acidic residues" evidence="1">
    <location>
        <begin position="351"/>
        <end position="366"/>
    </location>
</feature>
<evidence type="ECO:0000256" key="1">
    <source>
        <dbReference type="SAM" id="MobiDB-lite"/>
    </source>
</evidence>
<protein>
    <recommendedName>
        <fullName evidence="4">BHLH domain-containing protein</fullName>
    </recommendedName>
</protein>